<keyword evidence="3" id="KW-0747">Spliceosome</keyword>
<dbReference type="VEuPathDB" id="ToxoDB:EBH_0042790"/>
<dbReference type="PROSITE" id="PS50090">
    <property type="entry name" value="MYB_LIKE"/>
    <property type="match status" value="2"/>
</dbReference>
<dbReference type="EMBL" id="HG711014">
    <property type="protein sequence ID" value="CDJ48163.1"/>
    <property type="molecule type" value="Genomic_DNA"/>
</dbReference>
<dbReference type="CDD" id="cd11659">
    <property type="entry name" value="SANT_CDC5_II"/>
    <property type="match status" value="1"/>
</dbReference>
<proteinExistence type="inferred from homology"/>
<evidence type="ECO:0000259" key="9">
    <source>
        <dbReference type="PROSITE" id="PS51294"/>
    </source>
</evidence>
<dbReference type="AlphaFoldDB" id="U6LFZ6"/>
<evidence type="ECO:0000313" key="11">
    <source>
        <dbReference type="Proteomes" id="UP000030750"/>
    </source>
</evidence>
<dbReference type="Pfam" id="PF00249">
    <property type="entry name" value="Myb_DNA-binding"/>
    <property type="match status" value="2"/>
</dbReference>
<keyword evidence="5" id="KW-0238">DNA-binding</keyword>
<dbReference type="SMART" id="SM00717">
    <property type="entry name" value="SANT"/>
    <property type="match status" value="2"/>
</dbReference>
<accession>U6LFZ6</accession>
<evidence type="ECO:0000256" key="1">
    <source>
        <dbReference type="ARBA" id="ARBA00010506"/>
    </source>
</evidence>
<dbReference type="SUPFAM" id="SSF46689">
    <property type="entry name" value="Homeodomain-like"/>
    <property type="match status" value="1"/>
</dbReference>
<evidence type="ECO:0000256" key="3">
    <source>
        <dbReference type="ARBA" id="ARBA00022728"/>
    </source>
</evidence>
<dbReference type="GO" id="GO:0000398">
    <property type="term" value="P:mRNA splicing, via spliceosome"/>
    <property type="evidence" value="ECO:0007669"/>
    <property type="project" value="InterPro"/>
</dbReference>
<dbReference type="InterPro" id="IPR047242">
    <property type="entry name" value="CDC5L/Cef1"/>
</dbReference>
<dbReference type="GO" id="GO:0005681">
    <property type="term" value="C:spliceosomal complex"/>
    <property type="evidence" value="ECO:0007669"/>
    <property type="project" value="UniProtKB-KW"/>
</dbReference>
<protein>
    <recommendedName>
        <fullName evidence="12">Myb-like DNA-binding domain-containing protein</fullName>
    </recommendedName>
</protein>
<dbReference type="CDD" id="cd00167">
    <property type="entry name" value="SANT"/>
    <property type="match status" value="1"/>
</dbReference>
<dbReference type="Proteomes" id="UP000030750">
    <property type="component" value="Unassembled WGS sequence"/>
</dbReference>
<evidence type="ECO:0000256" key="5">
    <source>
        <dbReference type="ARBA" id="ARBA00023125"/>
    </source>
</evidence>
<keyword evidence="2" id="KW-0507">mRNA processing</keyword>
<dbReference type="PROSITE" id="PS51294">
    <property type="entry name" value="HTH_MYB"/>
    <property type="match status" value="2"/>
</dbReference>
<dbReference type="GO" id="GO:0000974">
    <property type="term" value="C:Prp19 complex"/>
    <property type="evidence" value="ECO:0007669"/>
    <property type="project" value="InterPro"/>
</dbReference>
<evidence type="ECO:0008006" key="12">
    <source>
        <dbReference type="Google" id="ProtNLM"/>
    </source>
</evidence>
<keyword evidence="4" id="KW-0677">Repeat</keyword>
<dbReference type="FunFam" id="1.10.10.60:FF:000021">
    <property type="entry name" value="CDC5 cell division cycle 5-like"/>
    <property type="match status" value="1"/>
</dbReference>
<gene>
    <name evidence="10" type="ORF">EBH_0042790</name>
</gene>
<organism evidence="10 11">
    <name type="scientific">Eimeria brunetti</name>
    <dbReference type="NCBI Taxonomy" id="51314"/>
    <lineage>
        <taxon>Eukaryota</taxon>
        <taxon>Sar</taxon>
        <taxon>Alveolata</taxon>
        <taxon>Apicomplexa</taxon>
        <taxon>Conoidasida</taxon>
        <taxon>Coccidia</taxon>
        <taxon>Eucoccidiorida</taxon>
        <taxon>Eimeriorina</taxon>
        <taxon>Eimeriidae</taxon>
        <taxon>Eimeria</taxon>
    </lineage>
</organism>
<feature type="domain" description="HTH myb-type" evidence="9">
    <location>
        <begin position="59"/>
        <end position="108"/>
    </location>
</feature>
<name>U6LFZ6_9EIME</name>
<dbReference type="InterPro" id="IPR017930">
    <property type="entry name" value="Myb_dom"/>
</dbReference>
<dbReference type="PANTHER" id="PTHR45885:SF1">
    <property type="entry name" value="CELL DIVISION CYCLE 5-LIKE PROTEIN"/>
    <property type="match status" value="1"/>
</dbReference>
<keyword evidence="11" id="KW-1185">Reference proteome</keyword>
<dbReference type="InterPro" id="IPR009057">
    <property type="entry name" value="Homeodomain-like_sf"/>
</dbReference>
<evidence type="ECO:0000256" key="7">
    <source>
        <dbReference type="ARBA" id="ARBA00023242"/>
    </source>
</evidence>
<keyword evidence="6" id="KW-0508">mRNA splicing</keyword>
<comment type="similarity">
    <text evidence="1">Belongs to the CEF1 family.</text>
</comment>
<evidence type="ECO:0000256" key="2">
    <source>
        <dbReference type="ARBA" id="ARBA00022664"/>
    </source>
</evidence>
<dbReference type="PANTHER" id="PTHR45885">
    <property type="entry name" value="CELL DIVISION CYCLE 5-LIKE PROTEIN"/>
    <property type="match status" value="1"/>
</dbReference>
<dbReference type="InterPro" id="IPR001005">
    <property type="entry name" value="SANT/Myb"/>
</dbReference>
<evidence type="ECO:0000256" key="4">
    <source>
        <dbReference type="ARBA" id="ARBA00022737"/>
    </source>
</evidence>
<dbReference type="Gene3D" id="1.10.10.60">
    <property type="entry name" value="Homeodomain-like"/>
    <property type="match status" value="2"/>
</dbReference>
<reference evidence="10" key="1">
    <citation type="submission" date="2013-10" db="EMBL/GenBank/DDBJ databases">
        <title>Genomic analysis of the causative agents of coccidiosis in chickens.</title>
        <authorList>
            <person name="Reid A.J."/>
            <person name="Blake D."/>
            <person name="Billington K."/>
            <person name="Browne H."/>
            <person name="Dunn M."/>
            <person name="Hung S."/>
            <person name="Kawahara F."/>
            <person name="Miranda-Saavedra D."/>
            <person name="Mourier T."/>
            <person name="Nagra H."/>
            <person name="Otto T.D."/>
            <person name="Rawlings N."/>
            <person name="Sanchez A."/>
            <person name="Sanders M."/>
            <person name="Subramaniam C."/>
            <person name="Tay Y."/>
            <person name="Dear P."/>
            <person name="Doerig C."/>
            <person name="Gruber A."/>
            <person name="Parkinson J."/>
            <person name="Shirley M."/>
            <person name="Wan K.L."/>
            <person name="Berriman M."/>
            <person name="Tomley F."/>
            <person name="Pain A."/>
        </authorList>
    </citation>
    <scope>NUCLEOTIDE SEQUENCE [LARGE SCALE GENOMIC DNA]</scope>
    <source>
        <strain evidence="10">Houghton</strain>
    </source>
</reference>
<evidence type="ECO:0000256" key="6">
    <source>
        <dbReference type="ARBA" id="ARBA00023187"/>
    </source>
</evidence>
<evidence type="ECO:0000259" key="8">
    <source>
        <dbReference type="PROSITE" id="PS50090"/>
    </source>
</evidence>
<feature type="domain" description="Myb-like" evidence="8">
    <location>
        <begin position="55"/>
        <end position="104"/>
    </location>
</feature>
<evidence type="ECO:0000313" key="10">
    <source>
        <dbReference type="EMBL" id="CDJ48163.1"/>
    </source>
</evidence>
<keyword evidence="7" id="KW-0539">Nucleus</keyword>
<reference evidence="10" key="2">
    <citation type="submission" date="2013-10" db="EMBL/GenBank/DDBJ databases">
        <authorList>
            <person name="Aslett M."/>
        </authorList>
    </citation>
    <scope>NUCLEOTIDE SEQUENCE [LARGE SCALE GENOMIC DNA]</scope>
    <source>
        <strain evidence="10">Houghton</strain>
    </source>
</reference>
<dbReference type="GO" id="GO:0003677">
    <property type="term" value="F:DNA binding"/>
    <property type="evidence" value="ECO:0007669"/>
    <property type="project" value="UniProtKB-KW"/>
</dbReference>
<dbReference type="InterPro" id="IPR047240">
    <property type="entry name" value="SANT_CDC5L_II"/>
</dbReference>
<sequence>MVRIFIKGGVWRNSEDEILKAAVMKYGLNNWSRVASLLVKKSAKQCKARWYEWLDPSVKKTEWTLEEEEKLLHLAKIMPSQWRTIAPIVGRTAYQCLMHYEELLDQAQGKLQPSAASL</sequence>
<feature type="domain" description="HTH myb-type" evidence="9">
    <location>
        <begin position="3"/>
        <end position="58"/>
    </location>
</feature>
<feature type="domain" description="Myb-like" evidence="8">
    <location>
        <begin position="3"/>
        <end position="54"/>
    </location>
</feature>
<dbReference type="OrthoDB" id="1410009at2759"/>